<evidence type="ECO:0000256" key="1">
    <source>
        <dbReference type="ARBA" id="ARBA00022553"/>
    </source>
</evidence>
<dbReference type="InterPro" id="IPR008201">
    <property type="entry name" value="HepT-like"/>
</dbReference>
<organism evidence="7 8">
    <name type="scientific">Rudanella paleaurantiibacter</name>
    <dbReference type="NCBI Taxonomy" id="2614655"/>
    <lineage>
        <taxon>Bacteria</taxon>
        <taxon>Pseudomonadati</taxon>
        <taxon>Bacteroidota</taxon>
        <taxon>Cytophagia</taxon>
        <taxon>Cytophagales</taxon>
        <taxon>Cytophagaceae</taxon>
        <taxon>Rudanella</taxon>
    </lineage>
</organism>
<dbReference type="PANTHER" id="PTHR34139:SF1">
    <property type="entry name" value="RNASE MJ1380-RELATED"/>
    <property type="match status" value="1"/>
</dbReference>
<gene>
    <name evidence="7" type="ORF">F5984_06660</name>
</gene>
<protein>
    <submittedName>
        <fullName evidence="7">DUF86 domain-containing protein</fullName>
    </submittedName>
</protein>
<dbReference type="RefSeq" id="WP_152123481.1">
    <property type="nucleotide sequence ID" value="NZ_WELI01000002.1"/>
</dbReference>
<dbReference type="Gene3D" id="1.20.120.580">
    <property type="entry name" value="bsu32300-like"/>
    <property type="match status" value="1"/>
</dbReference>
<keyword evidence="3" id="KW-0540">Nuclease</keyword>
<keyword evidence="8" id="KW-1185">Reference proteome</keyword>
<dbReference type="PANTHER" id="PTHR34139">
    <property type="entry name" value="UPF0331 PROTEIN MJ0127"/>
    <property type="match status" value="1"/>
</dbReference>
<evidence type="ECO:0000256" key="2">
    <source>
        <dbReference type="ARBA" id="ARBA00022649"/>
    </source>
</evidence>
<accession>A0A7J5U273</accession>
<evidence type="ECO:0000313" key="7">
    <source>
        <dbReference type="EMBL" id="KAB7731899.1"/>
    </source>
</evidence>
<name>A0A7J5U273_9BACT</name>
<keyword evidence="2" id="KW-1277">Toxin-antitoxin system</keyword>
<comment type="caution">
    <text evidence="7">The sequence shown here is derived from an EMBL/GenBank/DDBJ whole genome shotgun (WGS) entry which is preliminary data.</text>
</comment>
<dbReference type="GO" id="GO:0110001">
    <property type="term" value="C:toxin-antitoxin complex"/>
    <property type="evidence" value="ECO:0007669"/>
    <property type="project" value="InterPro"/>
</dbReference>
<dbReference type="AlphaFoldDB" id="A0A7J5U273"/>
<reference evidence="7 8" key="1">
    <citation type="submission" date="2019-10" db="EMBL/GenBank/DDBJ databases">
        <title>Rudanella paleaurantiibacter sp. nov., isolated from sludge.</title>
        <authorList>
            <person name="Xu S.Q."/>
        </authorList>
    </citation>
    <scope>NUCLEOTIDE SEQUENCE [LARGE SCALE GENOMIC DNA]</scope>
    <source>
        <strain evidence="7 8">HX-22-17</strain>
    </source>
</reference>
<dbReference type="EMBL" id="WELI01000002">
    <property type="protein sequence ID" value="KAB7731899.1"/>
    <property type="molecule type" value="Genomic_DNA"/>
</dbReference>
<keyword evidence="4" id="KW-0547">Nucleotide-binding</keyword>
<dbReference type="Proteomes" id="UP000488299">
    <property type="component" value="Unassembled WGS sequence"/>
</dbReference>
<dbReference type="GO" id="GO:0016787">
    <property type="term" value="F:hydrolase activity"/>
    <property type="evidence" value="ECO:0007669"/>
    <property type="project" value="UniProtKB-KW"/>
</dbReference>
<keyword evidence="1" id="KW-0597">Phosphoprotein</keyword>
<evidence type="ECO:0000256" key="5">
    <source>
        <dbReference type="ARBA" id="ARBA00022801"/>
    </source>
</evidence>
<sequence length="114" mass="13552">MKGRFGDKQRILHVLEAIDEIEQYVRLVTFETFLGNSMMRFACIKQLEIIGEACNHVEQETRAKYPDVEWRKIIGLRHLLIHEYFGVDIALVWDIIQHDLPDLKVRLTRLLEDF</sequence>
<evidence type="ECO:0000256" key="6">
    <source>
        <dbReference type="ARBA" id="ARBA00024207"/>
    </source>
</evidence>
<evidence type="ECO:0000256" key="4">
    <source>
        <dbReference type="ARBA" id="ARBA00022741"/>
    </source>
</evidence>
<comment type="similarity">
    <text evidence="6">Belongs to the HepT RNase toxin family.</text>
</comment>
<evidence type="ECO:0000256" key="3">
    <source>
        <dbReference type="ARBA" id="ARBA00022722"/>
    </source>
</evidence>
<proteinExistence type="inferred from homology"/>
<dbReference type="InterPro" id="IPR051813">
    <property type="entry name" value="HepT_RNase_toxin"/>
</dbReference>
<dbReference type="InterPro" id="IPR037038">
    <property type="entry name" value="HepT-like_sf"/>
</dbReference>
<evidence type="ECO:0000313" key="8">
    <source>
        <dbReference type="Proteomes" id="UP000488299"/>
    </source>
</evidence>
<keyword evidence="5" id="KW-0378">Hydrolase</keyword>
<dbReference type="GO" id="GO:0000166">
    <property type="term" value="F:nucleotide binding"/>
    <property type="evidence" value="ECO:0007669"/>
    <property type="project" value="UniProtKB-KW"/>
</dbReference>
<dbReference type="Pfam" id="PF01934">
    <property type="entry name" value="HepT-like"/>
    <property type="match status" value="1"/>
</dbReference>
<dbReference type="GO" id="GO:0004540">
    <property type="term" value="F:RNA nuclease activity"/>
    <property type="evidence" value="ECO:0007669"/>
    <property type="project" value="InterPro"/>
</dbReference>